<evidence type="ECO:0000313" key="2">
    <source>
        <dbReference type="Proteomes" id="UP001165082"/>
    </source>
</evidence>
<feature type="non-terminal residue" evidence="1">
    <location>
        <position position="1"/>
    </location>
</feature>
<keyword evidence="2" id="KW-1185">Reference proteome</keyword>
<proteinExistence type="predicted"/>
<protein>
    <submittedName>
        <fullName evidence="1">Uncharacterized protein</fullName>
    </submittedName>
</protein>
<name>A0A9W6ZB75_9STRA</name>
<organism evidence="1 2">
    <name type="scientific">Triparma retinervis</name>
    <dbReference type="NCBI Taxonomy" id="2557542"/>
    <lineage>
        <taxon>Eukaryota</taxon>
        <taxon>Sar</taxon>
        <taxon>Stramenopiles</taxon>
        <taxon>Ochrophyta</taxon>
        <taxon>Bolidophyceae</taxon>
        <taxon>Parmales</taxon>
        <taxon>Triparmaceae</taxon>
        <taxon>Triparma</taxon>
    </lineage>
</organism>
<reference evidence="1" key="1">
    <citation type="submission" date="2022-07" db="EMBL/GenBank/DDBJ databases">
        <title>Genome analysis of Parmales, a sister group of diatoms, reveals the evolutionary specialization of diatoms from phago-mixotrophs to photoautotrophs.</title>
        <authorList>
            <person name="Ban H."/>
            <person name="Sato S."/>
            <person name="Yoshikawa S."/>
            <person name="Kazumasa Y."/>
            <person name="Nakamura Y."/>
            <person name="Ichinomiya M."/>
            <person name="Saitoh K."/>
            <person name="Sato N."/>
            <person name="Blanc-Mathieu R."/>
            <person name="Endo H."/>
            <person name="Kuwata A."/>
            <person name="Ogata H."/>
        </authorList>
    </citation>
    <scope>NUCLEOTIDE SEQUENCE</scope>
</reference>
<evidence type="ECO:0000313" key="1">
    <source>
        <dbReference type="EMBL" id="GMH49056.1"/>
    </source>
</evidence>
<dbReference type="EMBL" id="BRXZ01003174">
    <property type="protein sequence ID" value="GMH49056.1"/>
    <property type="molecule type" value="Genomic_DNA"/>
</dbReference>
<gene>
    <name evidence="1" type="ORF">TrRE_jg6861</name>
</gene>
<accession>A0A9W6ZB75</accession>
<comment type="caution">
    <text evidence="1">The sequence shown here is derived from an EMBL/GenBank/DDBJ whole genome shotgun (WGS) entry which is preliminary data.</text>
</comment>
<feature type="non-terminal residue" evidence="1">
    <location>
        <position position="156"/>
    </location>
</feature>
<dbReference type="Proteomes" id="UP001165082">
    <property type="component" value="Unassembled WGS sequence"/>
</dbReference>
<sequence>TQYASGGPYATSSVAGGLTFKPNDTKYNPAAVTKVQNEWKRHSKRGGRNSRRLDVDIDTAETIAQIVALNNQFALFAETCFETVEQLVVIGSEFNGVVNDFTFEAVAYGIVDGAYNNQKAPDITELVAFEDSTGELNDQVILTAALQEELFECDTI</sequence>
<dbReference type="AlphaFoldDB" id="A0A9W6ZB75"/>